<comment type="caution">
    <text evidence="1">The sequence shown here is derived from an EMBL/GenBank/DDBJ whole genome shotgun (WGS) entry which is preliminary data.</text>
</comment>
<gene>
    <name evidence="1" type="ORF">Godav_022172</name>
</gene>
<feature type="non-terminal residue" evidence="1">
    <location>
        <position position="1"/>
    </location>
</feature>
<sequence>FVKQYQNEPTDSSGKAVGVLEIPCLNLCASENVNLFTRFPGRVVQKMDSE</sequence>
<proteinExistence type="predicted"/>
<organism evidence="1 2">
    <name type="scientific">Gossypium davidsonii</name>
    <name type="common">Davidson's cotton</name>
    <name type="synonym">Gossypium klotzschianum subsp. davidsonii</name>
    <dbReference type="NCBI Taxonomy" id="34287"/>
    <lineage>
        <taxon>Eukaryota</taxon>
        <taxon>Viridiplantae</taxon>
        <taxon>Streptophyta</taxon>
        <taxon>Embryophyta</taxon>
        <taxon>Tracheophyta</taxon>
        <taxon>Spermatophyta</taxon>
        <taxon>Magnoliopsida</taxon>
        <taxon>eudicotyledons</taxon>
        <taxon>Gunneridae</taxon>
        <taxon>Pentapetalae</taxon>
        <taxon>rosids</taxon>
        <taxon>malvids</taxon>
        <taxon>Malvales</taxon>
        <taxon>Malvaceae</taxon>
        <taxon>Malvoideae</taxon>
        <taxon>Gossypium</taxon>
    </lineage>
</organism>
<dbReference type="AlphaFoldDB" id="A0A7J8TBI8"/>
<reference evidence="1 2" key="1">
    <citation type="journal article" date="2019" name="Genome Biol. Evol.">
        <title>Insights into the evolution of the New World diploid cottons (Gossypium, subgenus Houzingenia) based on genome sequencing.</title>
        <authorList>
            <person name="Grover C.E."/>
            <person name="Arick M.A. 2nd"/>
            <person name="Thrash A."/>
            <person name="Conover J.L."/>
            <person name="Sanders W.S."/>
            <person name="Peterson D.G."/>
            <person name="Frelichowski J.E."/>
            <person name="Scheffler J.A."/>
            <person name="Scheffler B.E."/>
            <person name="Wendel J.F."/>
        </authorList>
    </citation>
    <scope>NUCLEOTIDE SEQUENCE [LARGE SCALE GENOMIC DNA]</scope>
    <source>
        <strain evidence="1">27</strain>
        <tissue evidence="1">Leaf</tissue>
    </source>
</reference>
<accession>A0A7J8TBI8</accession>
<dbReference type="EMBL" id="JABFAC010242061">
    <property type="protein sequence ID" value="MBA0635512.1"/>
    <property type="molecule type" value="Genomic_DNA"/>
</dbReference>
<name>A0A7J8TBI8_GOSDV</name>
<keyword evidence="2" id="KW-1185">Reference proteome</keyword>
<dbReference type="Proteomes" id="UP000593561">
    <property type="component" value="Unassembled WGS sequence"/>
</dbReference>
<evidence type="ECO:0000313" key="1">
    <source>
        <dbReference type="EMBL" id="MBA0635512.1"/>
    </source>
</evidence>
<protein>
    <submittedName>
        <fullName evidence="1">Uncharacterized protein</fullName>
    </submittedName>
</protein>
<evidence type="ECO:0000313" key="2">
    <source>
        <dbReference type="Proteomes" id="UP000593561"/>
    </source>
</evidence>